<dbReference type="EMBL" id="PTIY01000004">
    <property type="protein sequence ID" value="PPK72405.1"/>
    <property type="molecule type" value="Genomic_DNA"/>
</dbReference>
<proteinExistence type="predicted"/>
<dbReference type="Proteomes" id="UP000238071">
    <property type="component" value="Unassembled WGS sequence"/>
</dbReference>
<evidence type="ECO:0000313" key="2">
    <source>
        <dbReference type="Proteomes" id="UP000238071"/>
    </source>
</evidence>
<gene>
    <name evidence="1" type="ORF">B0F88_104199</name>
</gene>
<dbReference type="AlphaFoldDB" id="A0A2S6H4J4"/>
<keyword evidence="2" id="KW-1185">Reference proteome</keyword>
<protein>
    <submittedName>
        <fullName evidence="1">Uncharacterized protein</fullName>
    </submittedName>
</protein>
<dbReference type="OrthoDB" id="6731979at2"/>
<sequence length="918" mass="95976">MANNNPTISGVSYQNPWSPGLSDQTPSGVTISCDFSDCPVTSNYVLVARLMQGEKVLVMPECSVLNPGQLTLMLPYPLADGFSSYVQCQFVQLSGSYNPSTIIASVSWTDASIINIPVLASILELSEGVIEISGTTLNATFSWANQFPLTAYVQIYAPGLQSATFVSCFNHSTTLSYNYSTPTSPPPPWTVVLRPLIPLNPPPPTPWPPNAILSPSTPSILGSGITYTLPDQSPSITSVNYDGSMVSAAWTPPAVPDGAEPVSYELLLTCTSNGVTTSTYPATSSGGTAPLPMPGSLAETYTVSARVNYGVIKGPSSSAVPVITGSVDNIVQSTDTSTGIATLTWNDISGFNTSNANYSGYTETFNLTFGSGTPITGNSGTSYSLTTQLTANAVNTVSVSVTATSGTVTTTGPCSPWRRLGTSQPILLSAEYDGTNISLSWQAMEGSVCGYTATLFVNGTASTSAFSAPAGSTSLNFSPATTISSSDTLTVTLQATMKGDAGPGLPTNPMPVSFTPAYFLAATGQTTTAPLIYTAPTLAALNQTQPASITLFLPSGNYVAAGKTLSQPVLSPTTSAIFTLAANPATNSNSTLYPYTLAINSTAWNTNTIRASVQTAYTDFLTAAETAGVTPWGISVIQEAIARHMPQTFAETLYYNYGLNLAQGYADLRPGMVLRVMPSNYMVVPGYDNNPSEKAVSNTDGYTNSAPIDYDIGSYTDSSGWMVGFDAFLSRLMGGAITVAPPAAMAGDAQGVAEAADLYYPAFQQPFYRVFFPTTLSATSTVSTLPASQINLAAAANYTALQNTSISAATNTYFCGRAIIKLCIRVIINGNEAVVPIGTTVTNILERAGRVPPKSGVTLTGLKLERAIGQTDSFGNASCQAGRAYKVHFDYQPLPVYGTGQSALDLPLLHGDILTFAA</sequence>
<evidence type="ECO:0000313" key="1">
    <source>
        <dbReference type="EMBL" id="PPK72405.1"/>
    </source>
</evidence>
<name>A0A2S6H4J4_9GAMM</name>
<organism evidence="1 2">
    <name type="scientific">Methylobacter tundripaludum</name>
    <dbReference type="NCBI Taxonomy" id="173365"/>
    <lineage>
        <taxon>Bacteria</taxon>
        <taxon>Pseudomonadati</taxon>
        <taxon>Pseudomonadota</taxon>
        <taxon>Gammaproteobacteria</taxon>
        <taxon>Methylococcales</taxon>
        <taxon>Methylococcaceae</taxon>
        <taxon>Methylobacter</taxon>
    </lineage>
</organism>
<dbReference type="RefSeq" id="WP_146083323.1">
    <property type="nucleotide sequence ID" value="NZ_PTIY01000004.1"/>
</dbReference>
<comment type="caution">
    <text evidence="1">The sequence shown here is derived from an EMBL/GenBank/DDBJ whole genome shotgun (WGS) entry which is preliminary data.</text>
</comment>
<reference evidence="1 2" key="1">
    <citation type="submission" date="2018-02" db="EMBL/GenBank/DDBJ databases">
        <title>Subsurface microbial communities from deep shales in Ohio and West Virginia, USA.</title>
        <authorList>
            <person name="Wrighton K."/>
        </authorList>
    </citation>
    <scope>NUCLEOTIDE SEQUENCE [LARGE SCALE GENOMIC DNA]</scope>
    <source>
        <strain evidence="1 2">OWC-G53F</strain>
    </source>
</reference>
<accession>A0A2S6H4J4</accession>